<evidence type="ECO:0000256" key="1">
    <source>
        <dbReference type="ARBA" id="ARBA00000085"/>
    </source>
</evidence>
<evidence type="ECO:0000256" key="6">
    <source>
        <dbReference type="ARBA" id="ARBA00022991"/>
    </source>
</evidence>
<dbReference type="InterPro" id="IPR029016">
    <property type="entry name" value="GAF-like_dom_sf"/>
</dbReference>
<dbReference type="SUPFAM" id="SSF55781">
    <property type="entry name" value="GAF domain-like"/>
    <property type="match status" value="2"/>
</dbReference>
<dbReference type="PANTHER" id="PTHR43065">
    <property type="entry name" value="SENSOR HISTIDINE KINASE"/>
    <property type="match status" value="1"/>
</dbReference>
<sequence>MHDKLTEAIANCEHEPIHALGSIQSHGALLCFDRQGALLAKSRTAEDWLGRLPAVGETFDDRHFDAVARQALRDALAMPTMLRDGAVSQGVGQESFDLVIHWSGDTLIAEWEQIPPDAFATGHYAMLAQRAIQRLQEQDHDRIEPLLQAAVEAVRSMTGFDRVMGYRFLQDDSGEVIAEARREDLSPFLHQRYPAADIPAQARRLYVLHPIRQIVSVNEVPVPIEPALRPDTGQPYDLSHAHLRSVSPIHIEYLKNMGVAASMSISIVIDGKLWGLIACHHMRPYRASLAVRLSCTVLTQVLSILIERTEFKRHTGARTRTQSLCRDIADILADASELSSGLTAAGAAIASLVDCDGVSVVIDQQVLLLGGAASSQGLLELAQHMTDTHRDDLVVKSIQAELPDLPRPLTRDGEAAGLLAVQIASEVRITVVWLRDELVETIRWGGPPGKVIASGPNGPRLTPRGSFETWKQTVKGSSRQWTAADHDAARTLKTIFQDVALERLRETDRERMTLLATLGHDLRDPLQTINLAMQMMGRGLATSNDTARRVEGSTRRMQSLIAYILDVSRIRSGIGLGLITRPVSLDDLLKGLVEELRFSYPGMAVELDSDELGEAALDEDRFIQGLTNLLSNARQHGDASAPIRIIGRRRENECNIQICNRTRQRPGVVFNRLIDPFKGGPPNLNNRNGLGLGLYIANAIFRGHGARFEGHFDDHQACMGITLPGLTPPSAAPPANAAAAVVV</sequence>
<dbReference type="Pfam" id="PF01590">
    <property type="entry name" value="GAF"/>
    <property type="match status" value="1"/>
</dbReference>
<organism evidence="10 11">
    <name type="scientific">Robbsia betulipollinis</name>
    <dbReference type="NCBI Taxonomy" id="2981849"/>
    <lineage>
        <taxon>Bacteria</taxon>
        <taxon>Pseudomonadati</taxon>
        <taxon>Pseudomonadota</taxon>
        <taxon>Betaproteobacteria</taxon>
        <taxon>Burkholderiales</taxon>
        <taxon>Burkholderiaceae</taxon>
        <taxon>Robbsia</taxon>
    </lineage>
</organism>
<feature type="domain" description="Phytochrome chromophore attachment site" evidence="8">
    <location>
        <begin position="142"/>
        <end position="300"/>
    </location>
</feature>
<dbReference type="Pfam" id="PF00360">
    <property type="entry name" value="PHY"/>
    <property type="match status" value="1"/>
</dbReference>
<accession>A0ABT3ZH10</accession>
<dbReference type="InterPro" id="IPR013515">
    <property type="entry name" value="Phytochrome_cen-reg"/>
</dbReference>
<dbReference type="Gene3D" id="3.30.565.10">
    <property type="entry name" value="Histidine kinase-like ATPase, C-terminal domain"/>
    <property type="match status" value="1"/>
</dbReference>
<evidence type="ECO:0000259" key="9">
    <source>
        <dbReference type="PROSITE" id="PS50109"/>
    </source>
</evidence>
<dbReference type="InterPro" id="IPR005467">
    <property type="entry name" value="His_kinase_dom"/>
</dbReference>
<dbReference type="PRINTS" id="PR01033">
    <property type="entry name" value="PHYTOCHROME"/>
</dbReference>
<dbReference type="EMBL" id="JAPMXC010000001">
    <property type="protein sequence ID" value="MCY0385809.1"/>
    <property type="molecule type" value="Genomic_DNA"/>
</dbReference>
<dbReference type="EC" id="2.7.13.3" evidence="3"/>
<proteinExistence type="inferred from homology"/>
<reference evidence="10" key="1">
    <citation type="submission" date="2022-11" db="EMBL/GenBank/DDBJ databases">
        <title>Robbsia betulipollinis sp. nov., isolated from pollen of birch (Betula pendula).</title>
        <authorList>
            <person name="Shi H."/>
            <person name="Ambika Manirajan B."/>
            <person name="Ratering S."/>
            <person name="Geissler-Plaum R."/>
            <person name="Schnell S."/>
        </authorList>
    </citation>
    <scope>NUCLEOTIDE SEQUENCE</scope>
    <source>
        <strain evidence="10">Bb-Pol-6</strain>
    </source>
</reference>
<keyword evidence="5" id="KW-0716">Sensory transduction</keyword>
<keyword evidence="6" id="KW-0157">Chromophore</keyword>
<dbReference type="SMART" id="SM00388">
    <property type="entry name" value="HisKA"/>
    <property type="match status" value="1"/>
</dbReference>
<dbReference type="InterPro" id="IPR003661">
    <property type="entry name" value="HisK_dim/P_dom"/>
</dbReference>
<feature type="domain" description="Histidine kinase" evidence="9">
    <location>
        <begin position="517"/>
        <end position="727"/>
    </location>
</feature>
<evidence type="ECO:0000313" key="10">
    <source>
        <dbReference type="EMBL" id="MCY0385809.1"/>
    </source>
</evidence>
<dbReference type="Gene3D" id="1.10.287.130">
    <property type="match status" value="1"/>
</dbReference>
<evidence type="ECO:0000256" key="3">
    <source>
        <dbReference type="ARBA" id="ARBA00012438"/>
    </source>
</evidence>
<dbReference type="PROSITE" id="PS50046">
    <property type="entry name" value="PHYTOCHROME_2"/>
    <property type="match status" value="1"/>
</dbReference>
<evidence type="ECO:0000256" key="5">
    <source>
        <dbReference type="ARBA" id="ARBA00022606"/>
    </source>
</evidence>
<evidence type="ECO:0000313" key="11">
    <source>
        <dbReference type="Proteomes" id="UP001082899"/>
    </source>
</evidence>
<dbReference type="InterPro" id="IPR003018">
    <property type="entry name" value="GAF"/>
</dbReference>
<comment type="caution">
    <text evidence="10">The sequence shown here is derived from an EMBL/GenBank/DDBJ whole genome shotgun (WGS) entry which is preliminary data.</text>
</comment>
<gene>
    <name evidence="10" type="ORF">OVY01_00845</name>
</gene>
<evidence type="ECO:0000256" key="4">
    <source>
        <dbReference type="ARBA" id="ARBA00022543"/>
    </source>
</evidence>
<dbReference type="InterPro" id="IPR036097">
    <property type="entry name" value="HisK_dim/P_sf"/>
</dbReference>
<name>A0ABT3ZH10_9BURK</name>
<dbReference type="SMART" id="SM00065">
    <property type="entry name" value="GAF"/>
    <property type="match status" value="1"/>
</dbReference>
<dbReference type="Pfam" id="PF08446">
    <property type="entry name" value="PAS_2"/>
    <property type="match status" value="1"/>
</dbReference>
<dbReference type="SUPFAM" id="SSF55874">
    <property type="entry name" value="ATPase domain of HSP90 chaperone/DNA topoisomerase II/histidine kinase"/>
    <property type="match status" value="1"/>
</dbReference>
<keyword evidence="7" id="KW-0675">Receptor</keyword>
<dbReference type="Pfam" id="PF00512">
    <property type="entry name" value="HisKA"/>
    <property type="match status" value="1"/>
</dbReference>
<dbReference type="InterPro" id="IPR001294">
    <property type="entry name" value="Phytochrome"/>
</dbReference>
<dbReference type="InterPro" id="IPR035965">
    <property type="entry name" value="PAS-like_dom_sf"/>
</dbReference>
<dbReference type="Gene3D" id="3.30.450.40">
    <property type="match status" value="1"/>
</dbReference>
<evidence type="ECO:0000256" key="7">
    <source>
        <dbReference type="ARBA" id="ARBA00023170"/>
    </source>
</evidence>
<dbReference type="RefSeq" id="WP_267844926.1">
    <property type="nucleotide sequence ID" value="NZ_JAPMXC010000001.1"/>
</dbReference>
<dbReference type="Gene3D" id="3.30.450.270">
    <property type="match status" value="1"/>
</dbReference>
<evidence type="ECO:0000259" key="8">
    <source>
        <dbReference type="PROSITE" id="PS50046"/>
    </source>
</evidence>
<evidence type="ECO:0000256" key="2">
    <source>
        <dbReference type="ARBA" id="ARBA00006402"/>
    </source>
</evidence>
<dbReference type="CDD" id="cd00082">
    <property type="entry name" value="HisKA"/>
    <property type="match status" value="1"/>
</dbReference>
<dbReference type="Proteomes" id="UP001082899">
    <property type="component" value="Unassembled WGS sequence"/>
</dbReference>
<dbReference type="Pfam" id="PF02518">
    <property type="entry name" value="HATPase_c"/>
    <property type="match status" value="1"/>
</dbReference>
<dbReference type="SUPFAM" id="SSF55785">
    <property type="entry name" value="PYP-like sensor domain (PAS domain)"/>
    <property type="match status" value="1"/>
</dbReference>
<dbReference type="InterPro" id="IPR043150">
    <property type="entry name" value="Phytochrome_PHY_sf"/>
</dbReference>
<dbReference type="Gene3D" id="3.30.450.20">
    <property type="entry name" value="PAS domain"/>
    <property type="match status" value="1"/>
</dbReference>
<keyword evidence="11" id="KW-1185">Reference proteome</keyword>
<comment type="similarity">
    <text evidence="2">In the N-terminal section; belongs to the phytochrome family.</text>
</comment>
<dbReference type="InterPro" id="IPR016132">
    <property type="entry name" value="Phyto_chromo_attachment"/>
</dbReference>
<dbReference type="InterPro" id="IPR036890">
    <property type="entry name" value="HATPase_C_sf"/>
</dbReference>
<dbReference type="PANTHER" id="PTHR43065:SF42">
    <property type="entry name" value="TWO-COMPONENT SENSOR PPRA"/>
    <property type="match status" value="1"/>
</dbReference>
<dbReference type="SMART" id="SM00387">
    <property type="entry name" value="HATPase_c"/>
    <property type="match status" value="1"/>
</dbReference>
<dbReference type="InterPro" id="IPR003594">
    <property type="entry name" value="HATPase_dom"/>
</dbReference>
<dbReference type="SUPFAM" id="SSF47384">
    <property type="entry name" value="Homodimeric domain of signal transducing histidine kinase"/>
    <property type="match status" value="1"/>
</dbReference>
<keyword evidence="4" id="KW-0600">Photoreceptor protein</keyword>
<comment type="catalytic activity">
    <reaction evidence="1">
        <text>ATP + protein L-histidine = ADP + protein N-phospho-L-histidine.</text>
        <dbReference type="EC" id="2.7.13.3"/>
    </reaction>
</comment>
<protein>
    <recommendedName>
        <fullName evidence="3">histidine kinase</fullName>
        <ecNumber evidence="3">2.7.13.3</ecNumber>
    </recommendedName>
</protein>
<dbReference type="PROSITE" id="PS50109">
    <property type="entry name" value="HIS_KIN"/>
    <property type="match status" value="1"/>
</dbReference>
<dbReference type="InterPro" id="IPR013654">
    <property type="entry name" value="PAS_2"/>
</dbReference>